<dbReference type="Pfam" id="PF05239">
    <property type="entry name" value="PRC"/>
    <property type="match status" value="2"/>
</dbReference>
<feature type="domain" description="PRC-barrel" evidence="1">
    <location>
        <begin position="5"/>
        <end position="73"/>
    </location>
</feature>
<accession>A0A6M0Q8A9</accession>
<dbReference type="AlphaFoldDB" id="A0A6M0Q8A9"/>
<evidence type="ECO:0000259" key="1">
    <source>
        <dbReference type="Pfam" id="PF05239"/>
    </source>
</evidence>
<dbReference type="Gene3D" id="2.30.30.240">
    <property type="entry name" value="PRC-barrel domain"/>
    <property type="match status" value="2"/>
</dbReference>
<name>A0A6M0Q8A9_9BACI</name>
<dbReference type="InterPro" id="IPR011033">
    <property type="entry name" value="PRC_barrel-like_sf"/>
</dbReference>
<sequence length="157" mass="17258">MRTFTLIKGMPVYDSSTGKALGVVSDLMVSNEGVIRAVMLDVKGLFERDRLISIDKVLSIGTDGVMLEDRSSLQSGIVEEPDHFLCDHDLVGKLLFTKEGEKLGIVDDVYFDANLGTILGYEVSEGFFADLSEGKKNVKTNHPLQFGEDIVLIEIDT</sequence>
<dbReference type="RefSeq" id="WP_163179172.1">
    <property type="nucleotide sequence ID" value="NZ_JAAIWM010000002.1"/>
</dbReference>
<gene>
    <name evidence="2" type="ORF">G4D63_08265</name>
</gene>
<evidence type="ECO:0000313" key="3">
    <source>
        <dbReference type="Proteomes" id="UP000481043"/>
    </source>
</evidence>
<proteinExistence type="predicted"/>
<dbReference type="EMBL" id="JAAIWM010000002">
    <property type="protein sequence ID" value="NEY71740.1"/>
    <property type="molecule type" value="Genomic_DNA"/>
</dbReference>
<keyword evidence="3" id="KW-1185">Reference proteome</keyword>
<reference evidence="2 3" key="1">
    <citation type="submission" date="2020-02" db="EMBL/GenBank/DDBJ databases">
        <title>Bacillus aquiflavi sp. nov., isolated from yellow water of strong flavor Chinese baijiu in Yibin region of China.</title>
        <authorList>
            <person name="Xie J."/>
        </authorList>
    </citation>
    <scope>NUCLEOTIDE SEQUENCE [LARGE SCALE GENOMIC DNA]</scope>
    <source>
        <strain evidence="2 3">SA4</strain>
    </source>
</reference>
<protein>
    <submittedName>
        <fullName evidence="2">Photosystem reaction center subunit H</fullName>
    </submittedName>
</protein>
<evidence type="ECO:0000313" key="2">
    <source>
        <dbReference type="EMBL" id="NEY71740.1"/>
    </source>
</evidence>
<feature type="domain" description="PRC-barrel" evidence="1">
    <location>
        <begin position="87"/>
        <end position="154"/>
    </location>
</feature>
<dbReference type="SUPFAM" id="SSF50346">
    <property type="entry name" value="PRC-barrel domain"/>
    <property type="match status" value="2"/>
</dbReference>
<dbReference type="Proteomes" id="UP000481043">
    <property type="component" value="Unassembled WGS sequence"/>
</dbReference>
<comment type="caution">
    <text evidence="2">The sequence shown here is derived from an EMBL/GenBank/DDBJ whole genome shotgun (WGS) entry which is preliminary data.</text>
</comment>
<organism evidence="2 3">
    <name type="scientific">Bacillus mesophilus</name>
    <dbReference type="NCBI Taxonomy" id="1808955"/>
    <lineage>
        <taxon>Bacteria</taxon>
        <taxon>Bacillati</taxon>
        <taxon>Bacillota</taxon>
        <taxon>Bacilli</taxon>
        <taxon>Bacillales</taxon>
        <taxon>Bacillaceae</taxon>
        <taxon>Bacillus</taxon>
    </lineage>
</organism>
<dbReference type="InterPro" id="IPR027275">
    <property type="entry name" value="PRC-brl_dom"/>
</dbReference>